<gene>
    <name evidence="13" type="ORF">V3C41_18525</name>
</gene>
<keyword evidence="4 11" id="KW-0812">Transmembrane</keyword>
<dbReference type="InterPro" id="IPR017871">
    <property type="entry name" value="ABC_transporter-like_CS"/>
</dbReference>
<dbReference type="SUPFAM" id="SSF52540">
    <property type="entry name" value="P-loop containing nucleoside triphosphate hydrolases"/>
    <property type="match status" value="1"/>
</dbReference>
<dbReference type="PANTHER" id="PTHR24220:SF648">
    <property type="entry name" value="ABC TRANSPORTER ATP-BINDING PROTEIN YTRE"/>
    <property type="match status" value="1"/>
</dbReference>
<accession>A0ABV0GWV2</accession>
<keyword evidence="5" id="KW-0547">Nucleotide-binding</keyword>
<dbReference type="Pfam" id="PF02687">
    <property type="entry name" value="FtsX"/>
    <property type="match status" value="1"/>
</dbReference>
<dbReference type="InterPro" id="IPR027417">
    <property type="entry name" value="P-loop_NTPase"/>
</dbReference>
<dbReference type="Proteomes" id="UP001448614">
    <property type="component" value="Unassembled WGS sequence"/>
</dbReference>
<dbReference type="Gene3D" id="3.40.50.300">
    <property type="entry name" value="P-loop containing nucleotide triphosphate hydrolases"/>
    <property type="match status" value="1"/>
</dbReference>
<dbReference type="RefSeq" id="WP_347783377.1">
    <property type="nucleotide sequence ID" value="NZ_JBBMFV010000004.1"/>
</dbReference>
<dbReference type="InterPro" id="IPR003593">
    <property type="entry name" value="AAA+_ATPase"/>
</dbReference>
<dbReference type="InterPro" id="IPR003838">
    <property type="entry name" value="ABC3_permease_C"/>
</dbReference>
<keyword evidence="6 13" id="KW-0067">ATP-binding</keyword>
<evidence type="ECO:0000256" key="4">
    <source>
        <dbReference type="ARBA" id="ARBA00022692"/>
    </source>
</evidence>
<dbReference type="EMBL" id="JBBMFV010000004">
    <property type="protein sequence ID" value="MEO3943069.1"/>
    <property type="molecule type" value="Genomic_DNA"/>
</dbReference>
<dbReference type="PANTHER" id="PTHR24220">
    <property type="entry name" value="IMPORT ATP-BINDING PROTEIN"/>
    <property type="match status" value="1"/>
</dbReference>
<evidence type="ECO:0000256" key="3">
    <source>
        <dbReference type="ARBA" id="ARBA00022475"/>
    </source>
</evidence>
<comment type="subcellular location">
    <subcellularLocation>
        <location evidence="1">Cell inner membrane</location>
        <topology evidence="1">Multi-pass membrane protein</topology>
    </subcellularLocation>
</comment>
<keyword evidence="2" id="KW-0813">Transport</keyword>
<keyword evidence="3" id="KW-1003">Cell membrane</keyword>
<dbReference type="GO" id="GO:0005524">
    <property type="term" value="F:ATP binding"/>
    <property type="evidence" value="ECO:0007669"/>
    <property type="project" value="UniProtKB-KW"/>
</dbReference>
<keyword evidence="8 11" id="KW-0472">Membrane</keyword>
<feature type="transmembrane region" description="Helical" evidence="11">
    <location>
        <begin position="538"/>
        <end position="560"/>
    </location>
</feature>
<feature type="transmembrane region" description="Helical" evidence="11">
    <location>
        <begin position="581"/>
        <end position="612"/>
    </location>
</feature>
<evidence type="ECO:0000259" key="12">
    <source>
        <dbReference type="PROSITE" id="PS50893"/>
    </source>
</evidence>
<sequence length="660" mass="68222">MNALLPARETSLHAKRVPILSLRGVDRSFPGAKALKEVDLDIHEGEFVAIVGPSGSGKSTLLNVLGLLDTPSGGCYRIRNLNVADLSERQKAALRADVFGFVFQESHMVGRDATARNAVLGLRVRGIGMKVQKQLVMPALKKFGLADRAATPASLLSGGERQRLAIARAVIGAPKVVLADEPTGSLDTGNGQIVIQHLRELSDAGTTVALVTHDPDVASAADRIITMRDGAIIMDTGHNRDSIPAPTTDGIPTPTTEGPESKRAFGRSLRHEAADAVADALSGLTVRPAKALLLIMAFLLGSAGLVAAIGLSESASVKVSTRIDAAASDEVRVTRSAGYPSWETISSDLNASRRLSGVHEAGVIAELSSSVVQPSTFRPASFPEQPAFNGAVRIIDSAYLRLQGATLSYGDAALLDQSFGGPVAILGQNAAKELGVAKPGPGVVVWLYGQPVPVVGVIGDPGRDPILPSGIMVGIGSYHLTVNVAASLVLRTDPGMPAAIAEALPKALNPAEPGDVEVQTVADLRELKQGINTDLGRLVAVVSIILLAMACLSAGTTMYLGVLARSSEIALRLALGMRRRVLALMFLTEGAVVGVLGGAGGAAVGMGAVLAYASSEGWAAVVPWYASLWGIGAGLASGTLSAVYPAVLAMRSNPAQLIRS</sequence>
<evidence type="ECO:0000256" key="11">
    <source>
        <dbReference type="SAM" id="Phobius"/>
    </source>
</evidence>
<evidence type="ECO:0000256" key="1">
    <source>
        <dbReference type="ARBA" id="ARBA00004429"/>
    </source>
</evidence>
<dbReference type="InterPro" id="IPR003439">
    <property type="entry name" value="ABC_transporter-like_ATP-bd"/>
</dbReference>
<evidence type="ECO:0000256" key="2">
    <source>
        <dbReference type="ARBA" id="ARBA00022448"/>
    </source>
</evidence>
<organism evidence="13 14">
    <name type="scientific">Paenarthrobacter nicotinovorans</name>
    <name type="common">Arthrobacter nicotinovorans</name>
    <dbReference type="NCBI Taxonomy" id="29320"/>
    <lineage>
        <taxon>Bacteria</taxon>
        <taxon>Bacillati</taxon>
        <taxon>Actinomycetota</taxon>
        <taxon>Actinomycetes</taxon>
        <taxon>Micrococcales</taxon>
        <taxon>Micrococcaceae</taxon>
        <taxon>Paenarthrobacter</taxon>
    </lineage>
</organism>
<dbReference type="CDD" id="cd03255">
    <property type="entry name" value="ABC_MJ0796_LolCDE_FtsE"/>
    <property type="match status" value="1"/>
</dbReference>
<comment type="caution">
    <text evidence="13">The sequence shown here is derived from an EMBL/GenBank/DDBJ whole genome shotgun (WGS) entry which is preliminary data.</text>
</comment>
<evidence type="ECO:0000313" key="14">
    <source>
        <dbReference type="Proteomes" id="UP001448614"/>
    </source>
</evidence>
<feature type="region of interest" description="Disordered" evidence="10">
    <location>
        <begin position="236"/>
        <end position="262"/>
    </location>
</feature>
<dbReference type="InterPro" id="IPR017911">
    <property type="entry name" value="MacB-like_ATP-bd"/>
</dbReference>
<evidence type="ECO:0000256" key="8">
    <source>
        <dbReference type="ARBA" id="ARBA00023136"/>
    </source>
</evidence>
<name>A0ABV0GWV2_PAENI</name>
<protein>
    <submittedName>
        <fullName evidence="13">ATP-binding cassette domain-containing protein</fullName>
    </submittedName>
</protein>
<reference evidence="13 14" key="1">
    <citation type="journal article" date="2024" name="Appl. Microbiol. Biotechnol.">
        <title>Biosynthetic gene clusters with biotechnological applications in novel Antarctic isolates from Actinomycetota.</title>
        <authorList>
            <person name="Bruna P."/>
            <person name="Nunez-Montero K."/>
            <person name="Contreras M.J."/>
            <person name="Leal K."/>
            <person name="Garcia M."/>
            <person name="Abanto M."/>
            <person name="Barrientos L."/>
        </authorList>
    </citation>
    <scope>NUCLEOTIDE SEQUENCE [LARGE SCALE GENOMIC DNA]</scope>
    <source>
        <strain evidence="13 14">Se16.17</strain>
    </source>
</reference>
<dbReference type="Pfam" id="PF00005">
    <property type="entry name" value="ABC_tran"/>
    <property type="match status" value="1"/>
</dbReference>
<feature type="transmembrane region" description="Helical" evidence="11">
    <location>
        <begin position="624"/>
        <end position="650"/>
    </location>
</feature>
<evidence type="ECO:0000256" key="7">
    <source>
        <dbReference type="ARBA" id="ARBA00022989"/>
    </source>
</evidence>
<keyword evidence="7 11" id="KW-1133">Transmembrane helix</keyword>
<evidence type="ECO:0000256" key="6">
    <source>
        <dbReference type="ARBA" id="ARBA00022840"/>
    </source>
</evidence>
<keyword evidence="14" id="KW-1185">Reference proteome</keyword>
<evidence type="ECO:0000313" key="13">
    <source>
        <dbReference type="EMBL" id="MEO3943069.1"/>
    </source>
</evidence>
<proteinExistence type="inferred from homology"/>
<evidence type="ECO:0000256" key="9">
    <source>
        <dbReference type="ARBA" id="ARBA00038388"/>
    </source>
</evidence>
<dbReference type="PROSITE" id="PS50893">
    <property type="entry name" value="ABC_TRANSPORTER_2"/>
    <property type="match status" value="1"/>
</dbReference>
<dbReference type="PROSITE" id="PS00211">
    <property type="entry name" value="ABC_TRANSPORTER_1"/>
    <property type="match status" value="1"/>
</dbReference>
<comment type="similarity">
    <text evidence="9">Belongs to the ABC transporter superfamily. Macrolide exporter (TC 3.A.1.122) family.</text>
</comment>
<dbReference type="InterPro" id="IPR015854">
    <property type="entry name" value="ABC_transpr_LolD-like"/>
</dbReference>
<evidence type="ECO:0000256" key="10">
    <source>
        <dbReference type="SAM" id="MobiDB-lite"/>
    </source>
</evidence>
<feature type="domain" description="ABC transporter" evidence="12">
    <location>
        <begin position="20"/>
        <end position="254"/>
    </location>
</feature>
<evidence type="ECO:0000256" key="5">
    <source>
        <dbReference type="ARBA" id="ARBA00022741"/>
    </source>
</evidence>
<dbReference type="SMART" id="SM00382">
    <property type="entry name" value="AAA"/>
    <property type="match status" value="1"/>
</dbReference>